<dbReference type="AlphaFoldDB" id="A0A5C6S687"/>
<dbReference type="PANTHER" id="PTHR36302:SF1">
    <property type="entry name" value="COPPER CHAPERONE PCU(A)C"/>
    <property type="match status" value="1"/>
</dbReference>
<feature type="chain" id="PRO_5023121932" evidence="2">
    <location>
        <begin position="20"/>
        <end position="163"/>
    </location>
</feature>
<dbReference type="Proteomes" id="UP000321562">
    <property type="component" value="Unassembled WGS sequence"/>
</dbReference>
<name>A0A5C6S687_9RHOB</name>
<dbReference type="InterPro" id="IPR058248">
    <property type="entry name" value="Lxx211020-like"/>
</dbReference>
<dbReference type="OrthoDB" id="9796962at2"/>
<protein>
    <submittedName>
        <fullName evidence="3">Copper chaperone PCu(A)C</fullName>
    </submittedName>
</protein>
<dbReference type="PANTHER" id="PTHR36302">
    <property type="entry name" value="BLR7088 PROTEIN"/>
    <property type="match status" value="1"/>
</dbReference>
<evidence type="ECO:0000256" key="2">
    <source>
        <dbReference type="SAM" id="SignalP"/>
    </source>
</evidence>
<keyword evidence="4" id="KW-1185">Reference proteome</keyword>
<dbReference type="Gene3D" id="2.60.40.1890">
    <property type="entry name" value="PCu(A)C copper chaperone"/>
    <property type="match status" value="1"/>
</dbReference>
<dbReference type="RefSeq" id="WP_147097117.1">
    <property type="nucleotide sequence ID" value="NZ_JBHUFH010000001.1"/>
</dbReference>
<evidence type="ECO:0000256" key="1">
    <source>
        <dbReference type="SAM" id="MobiDB-lite"/>
    </source>
</evidence>
<keyword evidence="2" id="KW-0732">Signal</keyword>
<comment type="caution">
    <text evidence="3">The sequence shown here is derived from an EMBL/GenBank/DDBJ whole genome shotgun (WGS) entry which is preliminary data.</text>
</comment>
<dbReference type="SUPFAM" id="SSF110087">
    <property type="entry name" value="DR1885-like metal-binding protein"/>
    <property type="match status" value="1"/>
</dbReference>
<dbReference type="InterPro" id="IPR036182">
    <property type="entry name" value="PCuAC_sf"/>
</dbReference>
<sequence length="163" mass="16921">MKRMLIAALAATLPAVALAQSSIQITDAYARSANPKSGAAFMTIVNAGSSDCTLSSVSGNAAEMIELHTNEQGSDGVVKMTKLKDGITIPAGAEHKLMRGGDHIMMMGLNAPLETGQDIAMSLNFGECGAVDLVIPVDNDRKPDASDAMPMQHGAHGEMKAPN</sequence>
<reference evidence="3 4" key="1">
    <citation type="submission" date="2019-08" db="EMBL/GenBank/DDBJ databases">
        <authorList>
            <person name="Ye J."/>
        </authorList>
    </citation>
    <scope>NUCLEOTIDE SEQUENCE [LARGE SCALE GENOMIC DNA]</scope>
    <source>
        <strain evidence="3 4">TK008</strain>
    </source>
</reference>
<organism evidence="3 4">
    <name type="scientific">Paracoccus aurantiacus</name>
    <dbReference type="NCBI Taxonomy" id="2599412"/>
    <lineage>
        <taxon>Bacteria</taxon>
        <taxon>Pseudomonadati</taxon>
        <taxon>Pseudomonadota</taxon>
        <taxon>Alphaproteobacteria</taxon>
        <taxon>Rhodobacterales</taxon>
        <taxon>Paracoccaceae</taxon>
        <taxon>Paracoccus</taxon>
    </lineage>
</organism>
<feature type="region of interest" description="Disordered" evidence="1">
    <location>
        <begin position="141"/>
        <end position="163"/>
    </location>
</feature>
<proteinExistence type="predicted"/>
<evidence type="ECO:0000313" key="4">
    <source>
        <dbReference type="Proteomes" id="UP000321562"/>
    </source>
</evidence>
<dbReference type="Pfam" id="PF04314">
    <property type="entry name" value="PCuAC"/>
    <property type="match status" value="1"/>
</dbReference>
<gene>
    <name evidence="3" type="ORF">FQV27_06835</name>
</gene>
<dbReference type="InterPro" id="IPR007410">
    <property type="entry name" value="LpqE-like"/>
</dbReference>
<evidence type="ECO:0000313" key="3">
    <source>
        <dbReference type="EMBL" id="TXB69827.1"/>
    </source>
</evidence>
<feature type="signal peptide" evidence="2">
    <location>
        <begin position="1"/>
        <end position="19"/>
    </location>
</feature>
<accession>A0A5C6S687</accession>
<dbReference type="EMBL" id="VOPL01000002">
    <property type="protein sequence ID" value="TXB69827.1"/>
    <property type="molecule type" value="Genomic_DNA"/>
</dbReference>